<feature type="chain" id="PRO_5031512259" evidence="3">
    <location>
        <begin position="24"/>
        <end position="471"/>
    </location>
</feature>
<keyword evidence="6" id="KW-1185">Reference proteome</keyword>
<dbReference type="CDD" id="cd02696">
    <property type="entry name" value="MurNAc-LAA"/>
    <property type="match status" value="1"/>
</dbReference>
<dbReference type="Gene3D" id="3.40.630.40">
    <property type="entry name" value="Zn-dependent exopeptidases"/>
    <property type="match status" value="1"/>
</dbReference>
<dbReference type="AlphaFoldDB" id="A0A7W8MWN5"/>
<feature type="domain" description="SH3b" evidence="4">
    <location>
        <begin position="160"/>
        <end position="223"/>
    </location>
</feature>
<dbReference type="PANTHER" id="PTHR30404:SF7">
    <property type="entry name" value="CELL WALL AMIDASE LYTH-RELATED"/>
    <property type="match status" value="1"/>
</dbReference>
<feature type="domain" description="SH3b" evidence="4">
    <location>
        <begin position="23"/>
        <end position="88"/>
    </location>
</feature>
<dbReference type="InterPro" id="IPR002508">
    <property type="entry name" value="MurNAc-LAA_cat"/>
</dbReference>
<evidence type="ECO:0000313" key="6">
    <source>
        <dbReference type="Proteomes" id="UP000520011"/>
    </source>
</evidence>
<dbReference type="SUPFAM" id="SSF53187">
    <property type="entry name" value="Zn-dependent exopeptidases"/>
    <property type="match status" value="1"/>
</dbReference>
<dbReference type="SMART" id="SM00287">
    <property type="entry name" value="SH3b"/>
    <property type="match status" value="4"/>
</dbReference>
<gene>
    <name evidence="5" type="ORF">HNQ34_001923</name>
</gene>
<dbReference type="RefSeq" id="WP_312856115.1">
    <property type="nucleotide sequence ID" value="NZ_JACHEP010000009.1"/>
</dbReference>
<dbReference type="InterPro" id="IPR003646">
    <property type="entry name" value="SH3-like_bac-type"/>
</dbReference>
<dbReference type="GO" id="GO:0071555">
    <property type="term" value="P:cell wall organization"/>
    <property type="evidence" value="ECO:0007669"/>
    <property type="project" value="UniProtKB-KW"/>
</dbReference>
<evidence type="ECO:0000259" key="4">
    <source>
        <dbReference type="PROSITE" id="PS51781"/>
    </source>
</evidence>
<dbReference type="EC" id="3.5.1.28" evidence="5"/>
<evidence type="ECO:0000313" key="5">
    <source>
        <dbReference type="EMBL" id="MBB5324825.1"/>
    </source>
</evidence>
<dbReference type="InterPro" id="IPR017293">
    <property type="entry name" value="N-acetylmuramoyl-L-ala_amidase"/>
</dbReference>
<accession>A0A7W8MWN5</accession>
<dbReference type="SMART" id="SM00646">
    <property type="entry name" value="Ami_3"/>
    <property type="match status" value="1"/>
</dbReference>
<evidence type="ECO:0000256" key="1">
    <source>
        <dbReference type="ARBA" id="ARBA00022801"/>
    </source>
</evidence>
<dbReference type="Pfam" id="PF01520">
    <property type="entry name" value="Amidase_3"/>
    <property type="match status" value="1"/>
</dbReference>
<organism evidence="5 6">
    <name type="scientific">Anoxybacteroides tepidamans</name>
    <dbReference type="NCBI Taxonomy" id="265948"/>
    <lineage>
        <taxon>Bacteria</taxon>
        <taxon>Bacillati</taxon>
        <taxon>Bacillota</taxon>
        <taxon>Bacilli</taxon>
        <taxon>Bacillales</taxon>
        <taxon>Anoxybacillaceae</taxon>
        <taxon>Anoxybacteroides</taxon>
    </lineage>
</organism>
<name>A0A7W8MWN5_9BACL</name>
<proteinExistence type="predicted"/>
<dbReference type="PANTHER" id="PTHR30404">
    <property type="entry name" value="N-ACETYLMURAMOYL-L-ALANINE AMIDASE"/>
    <property type="match status" value="1"/>
</dbReference>
<dbReference type="InterPro" id="IPR050695">
    <property type="entry name" value="N-acetylmuramoyl_amidase_3"/>
</dbReference>
<evidence type="ECO:0000256" key="2">
    <source>
        <dbReference type="ARBA" id="ARBA00023316"/>
    </source>
</evidence>
<dbReference type="Proteomes" id="UP000520011">
    <property type="component" value="Unassembled WGS sequence"/>
</dbReference>
<keyword evidence="2" id="KW-0961">Cell wall biogenesis/degradation</keyword>
<feature type="signal peptide" evidence="3">
    <location>
        <begin position="1"/>
        <end position="23"/>
    </location>
</feature>
<comment type="caution">
    <text evidence="5">The sequence shown here is derived from an EMBL/GenBank/DDBJ whole genome shotgun (WGS) entry which is preliminary data.</text>
</comment>
<dbReference type="PROSITE" id="PS51781">
    <property type="entry name" value="SH3B"/>
    <property type="match status" value="3"/>
</dbReference>
<keyword evidence="3" id="KW-0732">Signal</keyword>
<evidence type="ECO:0000256" key="3">
    <source>
        <dbReference type="SAM" id="SignalP"/>
    </source>
</evidence>
<dbReference type="Gene3D" id="2.30.30.40">
    <property type="entry name" value="SH3 Domains"/>
    <property type="match status" value="4"/>
</dbReference>
<dbReference type="GO" id="GO:0008745">
    <property type="term" value="F:N-acetylmuramoyl-L-alanine amidase activity"/>
    <property type="evidence" value="ECO:0007669"/>
    <property type="project" value="UniProtKB-EC"/>
</dbReference>
<sequence length="471" mass="52434">MRKAAYLLLITLFLFFLHVSAWAEAKMVITKTDRLNVREGPGTAYQVKKKLNNGETYAVVQETNGWVQLRLNGKESGWVARQYVAEANMQMKAAVNQLRIRSAPSMQAKVIGYLQRGQTVHAIDKNNRWIKVKTSALTGWVSADYLTSNNSNGQNKAQNAQIGTVAVDVLNVRVEPSQQANVLKKMTFGQQVRIIGETADWYQITVDGNLTGWVYRTYIMTASFYIKVLYDGTNIRTNPSLKSSVQSTAKRGQQYRVIAKEGNWYKIELPRQGSGYVADWVVSIVRNNENNGTMKNKTIVIDPGHGGKDSGTIGSGVMEKTLTLQTAKLLTNQLQAAGANVVLTRTDDTYLTLSERVKIVHQYQADAFISIHYDSSPSGLASGITVYYYDQSNDYPLALSLDPFLSQGLSIPYRGIRFGDFYVIRQTNVPSILLELGYVNNPTELTTIASDAYQKQAAAAIVNGLNRYFNN</sequence>
<dbReference type="GO" id="GO:0030288">
    <property type="term" value="C:outer membrane-bounded periplasmic space"/>
    <property type="evidence" value="ECO:0007669"/>
    <property type="project" value="TreeGrafter"/>
</dbReference>
<dbReference type="PIRSF" id="PIRSF037846">
    <property type="entry name" value="Autolysin_YrvJ_prd"/>
    <property type="match status" value="1"/>
</dbReference>
<dbReference type="Pfam" id="PF08239">
    <property type="entry name" value="SH3_3"/>
    <property type="match status" value="4"/>
</dbReference>
<protein>
    <submittedName>
        <fullName evidence="5">N-acetylmuramoyl-L-alanine amidase</fullName>
        <ecNumber evidence="5">3.5.1.28</ecNumber>
    </submittedName>
</protein>
<dbReference type="GO" id="GO:0009253">
    <property type="term" value="P:peptidoglycan catabolic process"/>
    <property type="evidence" value="ECO:0007669"/>
    <property type="project" value="InterPro"/>
</dbReference>
<feature type="domain" description="SH3b" evidence="4">
    <location>
        <begin position="89"/>
        <end position="150"/>
    </location>
</feature>
<dbReference type="EMBL" id="JACHEP010000009">
    <property type="protein sequence ID" value="MBB5324825.1"/>
    <property type="molecule type" value="Genomic_DNA"/>
</dbReference>
<reference evidence="5 6" key="1">
    <citation type="submission" date="2020-08" db="EMBL/GenBank/DDBJ databases">
        <title>Genomic Encyclopedia of Type Strains, Phase IV (KMG-IV): sequencing the most valuable type-strain genomes for metagenomic binning, comparative biology and taxonomic classification.</title>
        <authorList>
            <person name="Goeker M."/>
        </authorList>
    </citation>
    <scope>NUCLEOTIDE SEQUENCE [LARGE SCALE GENOMIC DNA]</scope>
    <source>
        <strain evidence="5 6">DSM 16325</strain>
    </source>
</reference>
<keyword evidence="1 5" id="KW-0378">Hydrolase</keyword>